<dbReference type="OrthoDB" id="5978526at2759"/>
<comment type="caution">
    <text evidence="2">The sequence shown here is derived from an EMBL/GenBank/DDBJ whole genome shotgun (WGS) entry which is preliminary data.</text>
</comment>
<evidence type="ECO:0000313" key="3">
    <source>
        <dbReference type="Proteomes" id="UP000466442"/>
    </source>
</evidence>
<evidence type="ECO:0000256" key="1">
    <source>
        <dbReference type="SAM" id="MobiDB-lite"/>
    </source>
</evidence>
<sequence length="156" mass="17144">MIPLLPDSEEEPASEAPACGATNNGAARGEVGVGAGAVPLIVTRCRETGFMDQLQRLCEKAAYPISNLLLKPFPQTSTEDHAIYLNRTMSAMRQAVEWGFEKVVRDWDFVDFHKNLKILKEDVASMYNVACLLSNCLSCLYGSQVSDFFSINAAYA</sequence>
<protein>
    <submittedName>
        <fullName evidence="2">Uncharacterized protein</fullName>
    </submittedName>
</protein>
<proteinExistence type="predicted"/>
<evidence type="ECO:0000313" key="2">
    <source>
        <dbReference type="EMBL" id="KAF6216956.1"/>
    </source>
</evidence>
<dbReference type="AlphaFoldDB" id="A0A8S9YAC8"/>
<accession>A0A8S9YAC8</accession>
<feature type="region of interest" description="Disordered" evidence="1">
    <location>
        <begin position="1"/>
        <end position="23"/>
    </location>
</feature>
<dbReference type="Proteomes" id="UP000466442">
    <property type="component" value="Linkage Group LG1"/>
</dbReference>
<gene>
    <name evidence="2" type="ORF">GE061_001307</name>
</gene>
<reference evidence="2" key="1">
    <citation type="journal article" date="2021" name="Mol. Ecol. Resour.">
        <title>Apolygus lucorum genome provides insights into omnivorousness and mesophyll feeding.</title>
        <authorList>
            <person name="Liu Y."/>
            <person name="Liu H."/>
            <person name="Wang H."/>
            <person name="Huang T."/>
            <person name="Liu B."/>
            <person name="Yang B."/>
            <person name="Yin L."/>
            <person name="Li B."/>
            <person name="Zhang Y."/>
            <person name="Zhang S."/>
            <person name="Jiang F."/>
            <person name="Zhang X."/>
            <person name="Ren Y."/>
            <person name="Wang B."/>
            <person name="Wang S."/>
            <person name="Lu Y."/>
            <person name="Wu K."/>
            <person name="Fan W."/>
            <person name="Wang G."/>
        </authorList>
    </citation>
    <scope>NUCLEOTIDE SEQUENCE</scope>
    <source>
        <strain evidence="2">12Hb</strain>
    </source>
</reference>
<dbReference type="EMBL" id="WIXP02000001">
    <property type="protein sequence ID" value="KAF6216956.1"/>
    <property type="molecule type" value="Genomic_DNA"/>
</dbReference>
<organism evidence="2 3">
    <name type="scientific">Apolygus lucorum</name>
    <name type="common">Small green plant bug</name>
    <name type="synonym">Lygocoris lucorum</name>
    <dbReference type="NCBI Taxonomy" id="248454"/>
    <lineage>
        <taxon>Eukaryota</taxon>
        <taxon>Metazoa</taxon>
        <taxon>Ecdysozoa</taxon>
        <taxon>Arthropoda</taxon>
        <taxon>Hexapoda</taxon>
        <taxon>Insecta</taxon>
        <taxon>Pterygota</taxon>
        <taxon>Neoptera</taxon>
        <taxon>Paraneoptera</taxon>
        <taxon>Hemiptera</taxon>
        <taxon>Heteroptera</taxon>
        <taxon>Panheteroptera</taxon>
        <taxon>Cimicomorpha</taxon>
        <taxon>Miridae</taxon>
        <taxon>Mirini</taxon>
        <taxon>Apolygus</taxon>
    </lineage>
</organism>
<keyword evidence="3" id="KW-1185">Reference proteome</keyword>
<name>A0A8S9YAC8_APOLU</name>